<evidence type="ECO:0000313" key="3">
    <source>
        <dbReference type="Proteomes" id="UP001627284"/>
    </source>
</evidence>
<feature type="transmembrane region" description="Helical" evidence="1">
    <location>
        <begin position="41"/>
        <end position="60"/>
    </location>
</feature>
<keyword evidence="1" id="KW-1133">Transmembrane helix</keyword>
<feature type="non-terminal residue" evidence="2">
    <location>
        <position position="1"/>
    </location>
</feature>
<dbReference type="EMBL" id="JBJKTR010000017">
    <property type="protein sequence ID" value="KAL3336675.1"/>
    <property type="molecule type" value="Genomic_DNA"/>
</dbReference>
<dbReference type="AlphaFoldDB" id="A0ABD2RYC7"/>
<sequence length="158" mass="17262">ISSSSLSFFFQLEIFPNTLILFKMVRSILLPGINGDNLCSSMPLTIGLFFSIIAIVALCAKHAKKSKTNIISESKIVPRFSSPQQLSPNMTKKGGEVSDEVSGEVAGDKKGLWQKTIIMGEKCKPPQFSGVIYYDCSGNRVSQLPRSPRASPLLKYAC</sequence>
<dbReference type="PANTHER" id="PTHR33237:SF50">
    <property type="entry name" value="TRANSMEMBRANE PROTEIN"/>
    <property type="match status" value="1"/>
</dbReference>
<name>A0ABD2RYC7_9SOLN</name>
<evidence type="ECO:0000313" key="2">
    <source>
        <dbReference type="EMBL" id="KAL3336675.1"/>
    </source>
</evidence>
<keyword evidence="3" id="KW-1185">Reference proteome</keyword>
<gene>
    <name evidence="2" type="ORF">AABB24_029373</name>
</gene>
<protein>
    <submittedName>
        <fullName evidence="2">Uncharacterized protein</fullName>
    </submittedName>
</protein>
<dbReference type="PANTHER" id="PTHR33237">
    <property type="entry name" value="F2P16.13 PROTEIN-RELATED"/>
    <property type="match status" value="1"/>
</dbReference>
<keyword evidence="1" id="KW-0812">Transmembrane</keyword>
<accession>A0ABD2RYC7</accession>
<dbReference type="Proteomes" id="UP001627284">
    <property type="component" value="Unassembled WGS sequence"/>
</dbReference>
<organism evidence="2 3">
    <name type="scientific">Solanum stoloniferum</name>
    <dbReference type="NCBI Taxonomy" id="62892"/>
    <lineage>
        <taxon>Eukaryota</taxon>
        <taxon>Viridiplantae</taxon>
        <taxon>Streptophyta</taxon>
        <taxon>Embryophyta</taxon>
        <taxon>Tracheophyta</taxon>
        <taxon>Spermatophyta</taxon>
        <taxon>Magnoliopsida</taxon>
        <taxon>eudicotyledons</taxon>
        <taxon>Gunneridae</taxon>
        <taxon>Pentapetalae</taxon>
        <taxon>asterids</taxon>
        <taxon>lamiids</taxon>
        <taxon>Solanales</taxon>
        <taxon>Solanaceae</taxon>
        <taxon>Solanoideae</taxon>
        <taxon>Solaneae</taxon>
        <taxon>Solanum</taxon>
    </lineage>
</organism>
<keyword evidence="1" id="KW-0472">Membrane</keyword>
<comment type="caution">
    <text evidence="2">The sequence shown here is derived from an EMBL/GenBank/DDBJ whole genome shotgun (WGS) entry which is preliminary data.</text>
</comment>
<proteinExistence type="predicted"/>
<evidence type="ECO:0000256" key="1">
    <source>
        <dbReference type="SAM" id="Phobius"/>
    </source>
</evidence>
<reference evidence="2 3" key="1">
    <citation type="submission" date="2024-05" db="EMBL/GenBank/DDBJ databases">
        <title>De novo assembly of an allotetraploid wild potato.</title>
        <authorList>
            <person name="Hosaka A.J."/>
        </authorList>
    </citation>
    <scope>NUCLEOTIDE SEQUENCE [LARGE SCALE GENOMIC DNA]</scope>
    <source>
        <tissue evidence="2">Young leaves</tissue>
    </source>
</reference>